<accession>A0A4U0U3C5</accession>
<dbReference type="PANTHER" id="PTHR31571:SF2">
    <property type="entry name" value="HISTONE ACETYLTRANSFERASE RTT109"/>
    <property type="match status" value="1"/>
</dbReference>
<reference evidence="11 12" key="1">
    <citation type="submission" date="2017-03" db="EMBL/GenBank/DDBJ databases">
        <title>Genomes of endolithic fungi from Antarctica.</title>
        <authorList>
            <person name="Coleine C."/>
            <person name="Masonjones S."/>
            <person name="Stajich J.E."/>
        </authorList>
    </citation>
    <scope>NUCLEOTIDE SEQUENCE [LARGE SCALE GENOMIC DNA]</scope>
    <source>
        <strain evidence="11 12">CCFEE 6315</strain>
    </source>
</reference>
<dbReference type="GO" id="GO:0032931">
    <property type="term" value="F:histone H3K56 acetyltransferase activity"/>
    <property type="evidence" value="ECO:0007669"/>
    <property type="project" value="TreeGrafter"/>
</dbReference>
<evidence type="ECO:0000313" key="12">
    <source>
        <dbReference type="Proteomes" id="UP000308549"/>
    </source>
</evidence>
<dbReference type="InterPro" id="IPR016849">
    <property type="entry name" value="Rtt109"/>
</dbReference>
<name>A0A4U0U3C5_9PEZI</name>
<keyword evidence="4" id="KW-0227">DNA damage</keyword>
<evidence type="ECO:0000256" key="1">
    <source>
        <dbReference type="ARBA" id="ARBA00004123"/>
    </source>
</evidence>
<feature type="compositionally biased region" description="Low complexity" evidence="10">
    <location>
        <begin position="426"/>
        <end position="439"/>
    </location>
</feature>
<evidence type="ECO:0000256" key="8">
    <source>
        <dbReference type="ARBA" id="ARBA00023242"/>
    </source>
</evidence>
<evidence type="ECO:0000256" key="10">
    <source>
        <dbReference type="SAM" id="MobiDB-lite"/>
    </source>
</evidence>
<organism evidence="11 12">
    <name type="scientific">Salinomyces thailandicus</name>
    <dbReference type="NCBI Taxonomy" id="706561"/>
    <lineage>
        <taxon>Eukaryota</taxon>
        <taxon>Fungi</taxon>
        <taxon>Dikarya</taxon>
        <taxon>Ascomycota</taxon>
        <taxon>Pezizomycotina</taxon>
        <taxon>Dothideomycetes</taxon>
        <taxon>Dothideomycetidae</taxon>
        <taxon>Mycosphaerellales</taxon>
        <taxon>Teratosphaeriaceae</taxon>
        <taxon>Salinomyces</taxon>
    </lineage>
</organism>
<evidence type="ECO:0000256" key="6">
    <source>
        <dbReference type="ARBA" id="ARBA00023015"/>
    </source>
</evidence>
<sequence>MAAPPVSLQEALAEALPDKTDTHPAFECKVHYIHTPPKPCEPLFSPPPGQPAERTRLARHFLAVSIEKEPAEAGRSSTPDHRHQDFVLGIGIEVLIYTTARLTTLFVSKADTTGYIPAHAPSKTKPLCRAFLTWLATEHRTRHPRRQLVVSLFARAQDQYLFPGSIENPAKHVLDDRRLIRWWAQVLDPLLDLPQSDATTSNPAPTADISAHLVIPGHEPNELRSYFPKTSHALNRSWTPAHPLHELAATRIGFDPITAATLPPRCLLPRFPDDPKARFIQDLDDEVGLTSHSVSSSSSANSSSPSKRKTGAEGRSAWNSIHDLARFWEAMEFRQECASGRVVGFLWLLIAGAPSPPQDLDLNNTNDDEELTGESQDSMTSLASSSAAAASQPPPTSSPTLPSPRTITRKTLAGPIHARKPRLKGSSSSAKTSHPSSSSAVLATATNDNNQETSSTLSLPPKIYDAALHTLLHLDFASRAIAVISTSKWVKAVADSCGVREWGFVVKGRRKVVGLGSAVPGDGAGAGNAERKVNDLGSMVRRKKRKVEEG</sequence>
<evidence type="ECO:0000256" key="9">
    <source>
        <dbReference type="ARBA" id="ARBA00048940"/>
    </source>
</evidence>
<keyword evidence="12" id="KW-1185">Reference proteome</keyword>
<feature type="region of interest" description="Disordered" evidence="10">
    <location>
        <begin position="290"/>
        <end position="315"/>
    </location>
</feature>
<evidence type="ECO:0000256" key="4">
    <source>
        <dbReference type="ARBA" id="ARBA00022763"/>
    </source>
</evidence>
<evidence type="ECO:0000256" key="5">
    <source>
        <dbReference type="ARBA" id="ARBA00022990"/>
    </source>
</evidence>
<keyword evidence="3" id="KW-0808">Transferase</keyword>
<dbReference type="EC" id="2.3.1.48" evidence="2"/>
<dbReference type="AlphaFoldDB" id="A0A4U0U3C5"/>
<proteinExistence type="predicted"/>
<keyword evidence="7" id="KW-0804">Transcription</keyword>
<keyword evidence="5" id="KW-0007">Acetylation</keyword>
<dbReference type="Pfam" id="PF08214">
    <property type="entry name" value="HAT_KAT11"/>
    <property type="match status" value="1"/>
</dbReference>
<feature type="compositionally biased region" description="Low complexity" evidence="10">
    <location>
        <begin position="380"/>
        <end position="391"/>
    </location>
</feature>
<evidence type="ECO:0000313" key="11">
    <source>
        <dbReference type="EMBL" id="TKA29531.1"/>
    </source>
</evidence>
<evidence type="ECO:0000256" key="7">
    <source>
        <dbReference type="ARBA" id="ARBA00023163"/>
    </source>
</evidence>
<dbReference type="SMART" id="SM01250">
    <property type="entry name" value="KAT11"/>
    <property type="match status" value="1"/>
</dbReference>
<comment type="subcellular location">
    <subcellularLocation>
        <location evidence="1">Nucleus</location>
    </subcellularLocation>
</comment>
<dbReference type="InterPro" id="IPR051236">
    <property type="entry name" value="HAT_RTT109-like"/>
</dbReference>
<dbReference type="PROSITE" id="PS51728">
    <property type="entry name" value="RTT109_HAT"/>
    <property type="match status" value="1"/>
</dbReference>
<comment type="catalytic activity">
    <reaction evidence="9">
        <text>L-lysyl-[histone] + acetyl-CoA = N(6)-acetyl-L-lysyl-[histone] + CoA + H(+)</text>
        <dbReference type="Rhea" id="RHEA:21992"/>
        <dbReference type="Rhea" id="RHEA-COMP:9845"/>
        <dbReference type="Rhea" id="RHEA-COMP:11338"/>
        <dbReference type="ChEBI" id="CHEBI:15378"/>
        <dbReference type="ChEBI" id="CHEBI:29969"/>
        <dbReference type="ChEBI" id="CHEBI:57287"/>
        <dbReference type="ChEBI" id="CHEBI:57288"/>
        <dbReference type="ChEBI" id="CHEBI:61930"/>
        <dbReference type="EC" id="2.3.1.48"/>
    </reaction>
    <physiologicalReaction direction="left-to-right" evidence="9">
        <dbReference type="Rhea" id="RHEA:21993"/>
    </physiologicalReaction>
</comment>
<comment type="caution">
    <text evidence="11">The sequence shown here is derived from an EMBL/GenBank/DDBJ whole genome shotgun (WGS) entry which is preliminary data.</text>
</comment>
<dbReference type="OrthoDB" id="3361892at2759"/>
<dbReference type="InterPro" id="IPR013178">
    <property type="entry name" value="Histone_AcTrfase_Rtt109/CBP"/>
</dbReference>
<evidence type="ECO:0000256" key="2">
    <source>
        <dbReference type="ARBA" id="ARBA00013184"/>
    </source>
</evidence>
<keyword evidence="6" id="KW-0805">Transcription regulation</keyword>
<gene>
    <name evidence="11" type="ORF">B0A50_03544</name>
</gene>
<protein>
    <recommendedName>
        <fullName evidence="2">histone acetyltransferase</fullName>
        <ecNumber evidence="2">2.3.1.48</ecNumber>
    </recommendedName>
</protein>
<dbReference type="GO" id="GO:0006974">
    <property type="term" value="P:DNA damage response"/>
    <property type="evidence" value="ECO:0007669"/>
    <property type="project" value="UniProtKB-KW"/>
</dbReference>
<dbReference type="GO" id="GO:0005634">
    <property type="term" value="C:nucleus"/>
    <property type="evidence" value="ECO:0007669"/>
    <property type="project" value="UniProtKB-SubCell"/>
</dbReference>
<dbReference type="EMBL" id="NAJL01000014">
    <property type="protein sequence ID" value="TKA29531.1"/>
    <property type="molecule type" value="Genomic_DNA"/>
</dbReference>
<evidence type="ECO:0000256" key="3">
    <source>
        <dbReference type="ARBA" id="ARBA00022679"/>
    </source>
</evidence>
<feature type="region of interest" description="Disordered" evidence="10">
    <location>
        <begin position="356"/>
        <end position="442"/>
    </location>
</feature>
<feature type="compositionally biased region" description="Low complexity" evidence="10">
    <location>
        <begin position="291"/>
        <end position="305"/>
    </location>
</feature>
<dbReference type="GO" id="GO:0006355">
    <property type="term" value="P:regulation of DNA-templated transcription"/>
    <property type="evidence" value="ECO:0007669"/>
    <property type="project" value="InterPro"/>
</dbReference>
<keyword evidence="8" id="KW-0539">Nucleus</keyword>
<dbReference type="Proteomes" id="UP000308549">
    <property type="component" value="Unassembled WGS sequence"/>
</dbReference>
<dbReference type="PANTHER" id="PTHR31571">
    <property type="entry name" value="ALTERED INHERITANCE OF MITOCHONDRIA PROTEIN 6"/>
    <property type="match status" value="1"/>
</dbReference>